<keyword evidence="3" id="KW-0597">Phosphoprotein</keyword>
<dbReference type="PANTHER" id="PTHR43771">
    <property type="entry name" value="PHOSPHOMANNOMUTASE"/>
    <property type="match status" value="1"/>
</dbReference>
<evidence type="ECO:0000256" key="5">
    <source>
        <dbReference type="ARBA" id="ARBA00022842"/>
    </source>
</evidence>
<dbReference type="EMBL" id="JAZGJQ010000008">
    <property type="protein sequence ID" value="MEE6147749.1"/>
    <property type="molecule type" value="Genomic_DNA"/>
</dbReference>
<dbReference type="Pfam" id="PF02878">
    <property type="entry name" value="PGM_PMM_I"/>
    <property type="match status" value="1"/>
</dbReference>
<organism evidence="11 12">
    <name type="scientific">Olsenella absiana</name>
    <dbReference type="NCBI Taxonomy" id="3115222"/>
    <lineage>
        <taxon>Bacteria</taxon>
        <taxon>Bacillati</taxon>
        <taxon>Actinomycetota</taxon>
        <taxon>Coriobacteriia</taxon>
        <taxon>Coriobacteriales</taxon>
        <taxon>Atopobiaceae</taxon>
        <taxon>Olsenella</taxon>
    </lineage>
</organism>
<keyword evidence="4" id="KW-0479">Metal-binding</keyword>
<dbReference type="RefSeq" id="WP_330958518.1">
    <property type="nucleotide sequence ID" value="NZ_JAZGJQ010000008.1"/>
</dbReference>
<proteinExistence type="inferred from homology"/>
<dbReference type="PRINTS" id="PR00509">
    <property type="entry name" value="PGMPMM"/>
</dbReference>
<evidence type="ECO:0000259" key="10">
    <source>
        <dbReference type="Pfam" id="PF02880"/>
    </source>
</evidence>
<evidence type="ECO:0000259" key="7">
    <source>
        <dbReference type="Pfam" id="PF00408"/>
    </source>
</evidence>
<dbReference type="Pfam" id="PF00408">
    <property type="entry name" value="PGM_PMM_IV"/>
    <property type="match status" value="1"/>
</dbReference>
<evidence type="ECO:0000256" key="4">
    <source>
        <dbReference type="ARBA" id="ARBA00022723"/>
    </source>
</evidence>
<feature type="domain" description="Alpha-D-phosphohexomutase alpha/beta/alpha" evidence="10">
    <location>
        <begin position="261"/>
        <end position="364"/>
    </location>
</feature>
<dbReference type="PANTHER" id="PTHR43771:SF2">
    <property type="entry name" value="PHOSPHOMANNOMUTASE_PHOSPHOGLUCOMUTASE"/>
    <property type="match status" value="1"/>
</dbReference>
<evidence type="ECO:0000256" key="3">
    <source>
        <dbReference type="ARBA" id="ARBA00022553"/>
    </source>
</evidence>
<feature type="domain" description="Alpha-D-phosphohexomutase C-terminal" evidence="7">
    <location>
        <begin position="408"/>
        <end position="449"/>
    </location>
</feature>
<dbReference type="InterPro" id="IPR005846">
    <property type="entry name" value="A-D-PHexomutase_a/b/a-III"/>
</dbReference>
<dbReference type="Proteomes" id="UP001332931">
    <property type="component" value="Unassembled WGS sequence"/>
</dbReference>
<evidence type="ECO:0000313" key="12">
    <source>
        <dbReference type="Proteomes" id="UP001332931"/>
    </source>
</evidence>
<comment type="similarity">
    <text evidence="2">Belongs to the phosphohexose mutase family.</text>
</comment>
<dbReference type="InterPro" id="IPR016055">
    <property type="entry name" value="A-D-PHexomutase_a/b/a-I/II/III"/>
</dbReference>
<keyword evidence="12" id="KW-1185">Reference proteome</keyword>
<dbReference type="InterPro" id="IPR005844">
    <property type="entry name" value="A-D-PHexomutase_a/b/a-I"/>
</dbReference>
<keyword evidence="6" id="KW-0413">Isomerase</keyword>
<dbReference type="InterPro" id="IPR005841">
    <property type="entry name" value="Alpha-D-phosphohexomutase_SF"/>
</dbReference>
<gene>
    <name evidence="11" type="ORF">VXJ25_07115</name>
</gene>
<evidence type="ECO:0000259" key="9">
    <source>
        <dbReference type="Pfam" id="PF02879"/>
    </source>
</evidence>
<dbReference type="SUPFAM" id="SSF55957">
    <property type="entry name" value="Phosphoglucomutase, C-terminal domain"/>
    <property type="match status" value="1"/>
</dbReference>
<dbReference type="InterPro" id="IPR005845">
    <property type="entry name" value="A-D-PHexomutase_a/b/a-II"/>
</dbReference>
<comment type="cofactor">
    <cofactor evidence="1">
        <name>Mg(2+)</name>
        <dbReference type="ChEBI" id="CHEBI:18420"/>
    </cofactor>
</comment>
<feature type="domain" description="Alpha-D-phosphohexomutase alpha/beta/alpha" evidence="8">
    <location>
        <begin position="3"/>
        <end position="134"/>
    </location>
</feature>
<evidence type="ECO:0000256" key="1">
    <source>
        <dbReference type="ARBA" id="ARBA00001946"/>
    </source>
</evidence>
<dbReference type="InterPro" id="IPR036900">
    <property type="entry name" value="A-D-PHexomutase_C_sf"/>
</dbReference>
<sequence>MIRFDSHGWRAPLGEDFNEESVSRIGEAIGTTWGAARPGGTVYVGYDARRDAERLAGVVAGVIASHGLRVHVSLEPLPTPVLGWNVSQDGSSIGGVMLTASEAPSAYGGICLRGPDGGPAPEDLTLEVERSINALPSRPAAPFERVDLLGPYVRDAVGHLAARPLARAPRVVLDPLHGATGRAARLVLEGIGCEVTSLHEEPRPDFGGLRPSPRLPWVEGCEAEVLRRHADLGVVLDGDGDRLGIIGDAGDWVLPHLVECLVMEYLVRQCGRSGVVVVNQACSALVGRQARRLGCAVRTVPVGFRRIYEEFSGGDVLLGVEHLGGMAFPWHLKERDAVYGAGLLCALLGTSEDSLSLRLSRLTEKVGRMYFSRRDLRTDVDRCETLRNLLPGVNPRELYGEEPTWVSHAEGLKVEFEDGSWVMVRTSRTEPVVRVWAEATSESKAASLVSSTTAGIARL</sequence>
<name>A0ABU7RBH3_9ACTN</name>
<protein>
    <submittedName>
        <fullName evidence="11">Phosphoglucomutase/phosphomannomutase family protein</fullName>
    </submittedName>
</protein>
<dbReference type="SUPFAM" id="SSF53738">
    <property type="entry name" value="Phosphoglucomutase, first 3 domains"/>
    <property type="match status" value="3"/>
</dbReference>
<dbReference type="Gene3D" id="3.30.310.50">
    <property type="entry name" value="Alpha-D-phosphohexomutase, C-terminal domain"/>
    <property type="match status" value="1"/>
</dbReference>
<evidence type="ECO:0000256" key="6">
    <source>
        <dbReference type="ARBA" id="ARBA00023235"/>
    </source>
</evidence>
<evidence type="ECO:0000259" key="8">
    <source>
        <dbReference type="Pfam" id="PF02878"/>
    </source>
</evidence>
<dbReference type="InterPro" id="IPR005843">
    <property type="entry name" value="A-D-PHexomutase_C"/>
</dbReference>
<evidence type="ECO:0000313" key="11">
    <source>
        <dbReference type="EMBL" id="MEE6147749.1"/>
    </source>
</evidence>
<dbReference type="Gene3D" id="3.40.120.10">
    <property type="entry name" value="Alpha-D-Glucose-1,6-Bisphosphate, subunit A, domain 3"/>
    <property type="match status" value="3"/>
</dbReference>
<comment type="caution">
    <text evidence="11">The sequence shown here is derived from an EMBL/GenBank/DDBJ whole genome shotgun (WGS) entry which is preliminary data.</text>
</comment>
<evidence type="ECO:0000256" key="2">
    <source>
        <dbReference type="ARBA" id="ARBA00010231"/>
    </source>
</evidence>
<keyword evidence="5" id="KW-0460">Magnesium</keyword>
<dbReference type="Pfam" id="PF02879">
    <property type="entry name" value="PGM_PMM_II"/>
    <property type="match status" value="1"/>
</dbReference>
<dbReference type="Pfam" id="PF02880">
    <property type="entry name" value="PGM_PMM_III"/>
    <property type="match status" value="1"/>
</dbReference>
<reference evidence="11 12" key="1">
    <citation type="submission" date="2024-01" db="EMBL/GenBank/DDBJ databases">
        <title>Description of Olsenella sp. nov., isolated from pig feces.</title>
        <authorList>
            <person name="Chang Y.-H."/>
        </authorList>
    </citation>
    <scope>NUCLEOTIDE SEQUENCE [LARGE SCALE GENOMIC DNA]</scope>
    <source>
        <strain evidence="11 12">YH-ols2223</strain>
    </source>
</reference>
<accession>A0ABU7RBH3</accession>
<feature type="domain" description="Alpha-D-phosphohexomutase alpha/beta/alpha" evidence="9">
    <location>
        <begin position="166"/>
        <end position="248"/>
    </location>
</feature>